<dbReference type="Gene3D" id="3.40.1350.10">
    <property type="match status" value="1"/>
</dbReference>
<dbReference type="PANTHER" id="PTHR30547">
    <property type="entry name" value="UNCHARACTERIZED PROTEIN YHCG-RELATED"/>
    <property type="match status" value="1"/>
</dbReference>
<dbReference type="AlphaFoldDB" id="A0A5K7ZMV3"/>
<organism evidence="3 4">
    <name type="scientific">Desulfosarcina ovata subsp. sediminis</name>
    <dbReference type="NCBI Taxonomy" id="885957"/>
    <lineage>
        <taxon>Bacteria</taxon>
        <taxon>Pseudomonadati</taxon>
        <taxon>Thermodesulfobacteriota</taxon>
        <taxon>Desulfobacteria</taxon>
        <taxon>Desulfobacterales</taxon>
        <taxon>Desulfosarcinaceae</taxon>
        <taxon>Desulfosarcina</taxon>
    </lineage>
</organism>
<dbReference type="GO" id="GO:0003676">
    <property type="term" value="F:nucleic acid binding"/>
    <property type="evidence" value="ECO:0007669"/>
    <property type="project" value="InterPro"/>
</dbReference>
<feature type="domain" description="YhcG PDDEXK nuclease" evidence="1">
    <location>
        <begin position="176"/>
        <end position="328"/>
    </location>
</feature>
<evidence type="ECO:0000313" key="4">
    <source>
        <dbReference type="Proteomes" id="UP000425960"/>
    </source>
</evidence>
<evidence type="ECO:0000259" key="2">
    <source>
        <dbReference type="Pfam" id="PF17761"/>
    </source>
</evidence>
<dbReference type="InterPro" id="IPR009362">
    <property type="entry name" value="YhcG_C"/>
</dbReference>
<dbReference type="InterPro" id="IPR041527">
    <property type="entry name" value="YhcG_N"/>
</dbReference>
<feature type="domain" description="YhcG N-terminal" evidence="2">
    <location>
        <begin position="18"/>
        <end position="153"/>
    </location>
</feature>
<gene>
    <name evidence="3" type="ORF">DSCO28_29870</name>
</gene>
<evidence type="ECO:0000259" key="1">
    <source>
        <dbReference type="Pfam" id="PF06250"/>
    </source>
</evidence>
<sequence length="351" mass="41047">MEKQSPTLSDYVKTLEAIKHRVRQAQYEALKSVNRELITLYYDIGRMIADQQKAEGWGKAVVETLARDLQNEFPGMIGFSPQNLWYMRQFYLAYPKGSKLQPLVGEISWSKHILIMARCKDDQEKEFYIRMTAKYGWTKNVLALRIQDQTYEKTLLGQTNFDNTLPDSVKDQAKLAVRDEYTFDFLELGEEHSERELERALIARIEQFLREMGAMFSFMGSQYRLEIDGQEYFIDLLLYHRVLKCLVAVELKISEFKPEYVGKMQFYLAALDDRVRLPDENPSIGMILCREKKRTIVEYALKESNKPIGVAAYRIVRRLPAELKGKLPEPKQIERLLEAVEVKMHRKYGGN</sequence>
<dbReference type="Pfam" id="PF06250">
    <property type="entry name" value="YhcG_C"/>
    <property type="match status" value="1"/>
</dbReference>
<evidence type="ECO:0008006" key="5">
    <source>
        <dbReference type="Google" id="ProtNLM"/>
    </source>
</evidence>
<name>A0A5K7ZMV3_9BACT</name>
<dbReference type="InterPro" id="IPR053148">
    <property type="entry name" value="PD-DEXK-like_domain"/>
</dbReference>
<reference evidence="3 4" key="1">
    <citation type="submission" date="2019-11" db="EMBL/GenBank/DDBJ databases">
        <title>Comparative genomics of hydrocarbon-degrading Desulfosarcina strains.</title>
        <authorList>
            <person name="Watanabe M."/>
            <person name="Kojima H."/>
            <person name="Fukui M."/>
        </authorList>
    </citation>
    <scope>NUCLEOTIDE SEQUENCE [LARGE SCALE GENOMIC DNA]</scope>
    <source>
        <strain evidence="3 4">28bB2T</strain>
    </source>
</reference>
<dbReference type="Proteomes" id="UP000425960">
    <property type="component" value="Chromosome"/>
</dbReference>
<dbReference type="Pfam" id="PF17761">
    <property type="entry name" value="DUF1016_N"/>
    <property type="match status" value="1"/>
</dbReference>
<dbReference type="KEGG" id="dov:DSCO28_29870"/>
<dbReference type="REBASE" id="357780">
    <property type="entry name" value="S.DovB2TORF29880P"/>
</dbReference>
<proteinExistence type="predicted"/>
<evidence type="ECO:0000313" key="3">
    <source>
        <dbReference type="EMBL" id="BBO82421.1"/>
    </source>
</evidence>
<dbReference type="RefSeq" id="WP_155322887.1">
    <property type="nucleotide sequence ID" value="NZ_AP021876.1"/>
</dbReference>
<dbReference type="EMBL" id="AP021876">
    <property type="protein sequence ID" value="BBO82421.1"/>
    <property type="molecule type" value="Genomic_DNA"/>
</dbReference>
<accession>A0A5K7ZMV3</accession>
<dbReference type="PANTHER" id="PTHR30547:SF0">
    <property type="entry name" value="BLR8175 PROTEIN"/>
    <property type="match status" value="1"/>
</dbReference>
<dbReference type="InterPro" id="IPR011856">
    <property type="entry name" value="tRNA_endonuc-like_dom_sf"/>
</dbReference>
<protein>
    <recommendedName>
        <fullName evidence="5">DUF1016 domain-containing protein</fullName>
    </recommendedName>
</protein>